<feature type="binding site" evidence="3">
    <location>
        <position position="286"/>
    </location>
    <ligand>
        <name>Zn(2+)</name>
        <dbReference type="ChEBI" id="CHEBI:29105"/>
        <label>2</label>
    </ligand>
</feature>
<name>A0AAV2T055_CALDB</name>
<feature type="binding site" evidence="3">
    <location>
        <position position="399"/>
    </location>
    <ligand>
        <name>Zn(2+)</name>
        <dbReference type="ChEBI" id="CHEBI:29105"/>
        <label>1</label>
    </ligand>
</feature>
<evidence type="ECO:0000256" key="4">
    <source>
        <dbReference type="RuleBase" id="RU363067"/>
    </source>
</evidence>
<dbReference type="SUPFAM" id="SSF109604">
    <property type="entry name" value="HD-domain/PDEase-like"/>
    <property type="match status" value="1"/>
</dbReference>
<comment type="caution">
    <text evidence="7">The sequence shown here is derived from an EMBL/GenBank/DDBJ whole genome shotgun (WGS) entry which is preliminary data.</text>
</comment>
<feature type="binding site" evidence="3">
    <location>
        <position position="286"/>
    </location>
    <ligand>
        <name>Zn(2+)</name>
        <dbReference type="ChEBI" id="CHEBI:29105"/>
        <label>1</label>
    </ligand>
</feature>
<reference evidence="7" key="1">
    <citation type="submission" date="2024-06" db="EMBL/GenBank/DDBJ databases">
        <authorList>
            <person name="Liu X."/>
            <person name="Lenzi L."/>
            <person name="Haldenby T S."/>
            <person name="Uol C."/>
        </authorList>
    </citation>
    <scope>NUCLEOTIDE SEQUENCE</scope>
</reference>
<accession>A0AAV2T055</accession>
<dbReference type="EC" id="3.1.4.-" evidence="4"/>
<organism evidence="7 8">
    <name type="scientific">Calicophoron daubneyi</name>
    <name type="common">Rumen fluke</name>
    <name type="synonym">Paramphistomum daubneyi</name>
    <dbReference type="NCBI Taxonomy" id="300641"/>
    <lineage>
        <taxon>Eukaryota</taxon>
        <taxon>Metazoa</taxon>
        <taxon>Spiralia</taxon>
        <taxon>Lophotrochozoa</taxon>
        <taxon>Platyhelminthes</taxon>
        <taxon>Trematoda</taxon>
        <taxon>Digenea</taxon>
        <taxon>Plagiorchiida</taxon>
        <taxon>Pronocephalata</taxon>
        <taxon>Paramphistomoidea</taxon>
        <taxon>Paramphistomidae</taxon>
        <taxon>Calicophoron</taxon>
    </lineage>
</organism>
<evidence type="ECO:0000256" key="5">
    <source>
        <dbReference type="SAM" id="MobiDB-lite"/>
    </source>
</evidence>
<protein>
    <recommendedName>
        <fullName evidence="4">Phosphodiesterase</fullName>
        <ecNumber evidence="4">3.1.4.-</ecNumber>
    </recommendedName>
</protein>
<dbReference type="PANTHER" id="PTHR11347">
    <property type="entry name" value="CYCLIC NUCLEOTIDE PHOSPHODIESTERASE"/>
    <property type="match status" value="1"/>
</dbReference>
<feature type="binding site" evidence="3">
    <location>
        <position position="285"/>
    </location>
    <ligand>
        <name>Zn(2+)</name>
        <dbReference type="ChEBI" id="CHEBI:29105"/>
        <label>1</label>
    </ligand>
</feature>
<comment type="similarity">
    <text evidence="4">Belongs to the cyclic nucleotide phosphodiesterase family.</text>
</comment>
<feature type="domain" description="PDEase" evidence="6">
    <location>
        <begin position="266"/>
        <end position="494"/>
    </location>
</feature>
<dbReference type="Proteomes" id="UP001497525">
    <property type="component" value="Unassembled WGS sequence"/>
</dbReference>
<dbReference type="InterPro" id="IPR002073">
    <property type="entry name" value="PDEase_catalytic_dom"/>
</dbReference>
<dbReference type="GO" id="GO:0046872">
    <property type="term" value="F:metal ion binding"/>
    <property type="evidence" value="ECO:0007669"/>
    <property type="project" value="UniProtKB-KW"/>
</dbReference>
<dbReference type="InterPro" id="IPR023088">
    <property type="entry name" value="PDEase"/>
</dbReference>
<evidence type="ECO:0000256" key="1">
    <source>
        <dbReference type="ARBA" id="ARBA00022723"/>
    </source>
</evidence>
<evidence type="ECO:0000259" key="6">
    <source>
        <dbReference type="PROSITE" id="PS51845"/>
    </source>
</evidence>
<dbReference type="GO" id="GO:0007165">
    <property type="term" value="P:signal transduction"/>
    <property type="evidence" value="ECO:0007669"/>
    <property type="project" value="InterPro"/>
</dbReference>
<comment type="cofactor">
    <cofactor evidence="4">
        <name>a divalent metal cation</name>
        <dbReference type="ChEBI" id="CHEBI:60240"/>
    </cofactor>
    <text evidence="4">Binds 2 divalent metal cations per subunit. Site 1 may preferentially bind zinc ions, while site 2 has a preference for magnesium and/or manganese ions.</text>
</comment>
<keyword evidence="1 3" id="KW-0479">Metal-binding</keyword>
<dbReference type="PROSITE" id="PS51845">
    <property type="entry name" value="PDEASE_I_2"/>
    <property type="match status" value="1"/>
</dbReference>
<evidence type="ECO:0000256" key="3">
    <source>
        <dbReference type="PIRSR" id="PIRSR623088-3"/>
    </source>
</evidence>
<dbReference type="PROSITE" id="PS00126">
    <property type="entry name" value="PDEASE_I_1"/>
    <property type="match status" value="1"/>
</dbReference>
<dbReference type="InterPro" id="IPR023174">
    <property type="entry name" value="PDEase_CS"/>
</dbReference>
<dbReference type="GO" id="GO:0004114">
    <property type="term" value="F:3',5'-cyclic-nucleotide phosphodiesterase activity"/>
    <property type="evidence" value="ECO:0007669"/>
    <property type="project" value="InterPro"/>
</dbReference>
<keyword evidence="2 4" id="KW-0378">Hydrolase</keyword>
<dbReference type="PRINTS" id="PR00387">
    <property type="entry name" value="PDIESTERASE1"/>
</dbReference>
<dbReference type="EMBL" id="CAXLJL010000075">
    <property type="protein sequence ID" value="CAL5130827.1"/>
    <property type="molecule type" value="Genomic_DNA"/>
</dbReference>
<sequence length="506" mass="58174">MSRYSLFRRPRTRMATIVVTPSTESFLRSNIFERFWRPKHSGAATIASTAAQQRLSLAKRFLRPRRSRPSSTNEFHGPKGSHRERHQGCCPRTHSRGSDGTVPQSIDEHLRENFPEEYFPKSNRYSGAPLKARRYRNVSQLIASSEGLEPKTQKFLNNMMRKIHHDVKDEKSRELILEYLSTLVAPQVTEVHSGRKTSMFEHNFQGLTMRMSVKPDPNSPVGFKARGAAEVMRFYLSKSKSWNMDIFKLDELLSGRALIFTVHITLKKIATPLEKFALIIASASHDLNHPGVNNQYLIDTSHPLAVTYNDVSVLENYHAASTFALMEYKSCNIMHNFNSEERTIFRRIVIQTILGTDMARHANILDGFKSAVNRIIGPDPHVTQSVKEAVYIGILHCADLGNPTRELRIYREWVTRVMEEMFEQGERESALGLTITPMCDRNSVIIEASQTGFIDLFVEPMWREFSNLVKPEFDWLLHQLTTNRRWYAMQLEDTLRSSHPLGRTHA</sequence>
<dbReference type="Pfam" id="PF00233">
    <property type="entry name" value="PDEase_I"/>
    <property type="match status" value="1"/>
</dbReference>
<evidence type="ECO:0000256" key="2">
    <source>
        <dbReference type="ARBA" id="ARBA00022801"/>
    </source>
</evidence>
<dbReference type="InterPro" id="IPR036971">
    <property type="entry name" value="PDEase_catalytic_dom_sf"/>
</dbReference>
<evidence type="ECO:0000313" key="7">
    <source>
        <dbReference type="EMBL" id="CAL5130827.1"/>
    </source>
</evidence>
<proteinExistence type="inferred from homology"/>
<evidence type="ECO:0000313" key="8">
    <source>
        <dbReference type="Proteomes" id="UP001497525"/>
    </source>
</evidence>
<dbReference type="Gene3D" id="1.10.1300.10">
    <property type="entry name" value="3'5'-cyclic nucleotide phosphodiesterase, catalytic domain"/>
    <property type="match status" value="1"/>
</dbReference>
<gene>
    <name evidence="7" type="ORF">CDAUBV1_LOCUS3046</name>
</gene>
<feature type="region of interest" description="Disordered" evidence="5">
    <location>
        <begin position="64"/>
        <end position="104"/>
    </location>
</feature>
<dbReference type="AlphaFoldDB" id="A0AAV2T055"/>